<organism evidence="2 3">
    <name type="scientific">Candidatus Magasanikbacteria bacterium RIFOXYC2_FULL_42_28</name>
    <dbReference type="NCBI Taxonomy" id="1798704"/>
    <lineage>
        <taxon>Bacteria</taxon>
        <taxon>Candidatus Magasanikiibacteriota</taxon>
    </lineage>
</organism>
<dbReference type="STRING" id="1798704.A3J93_05395"/>
<dbReference type="InterPro" id="IPR051797">
    <property type="entry name" value="TrmB-like"/>
</dbReference>
<dbReference type="InterPro" id="IPR036390">
    <property type="entry name" value="WH_DNA-bd_sf"/>
</dbReference>
<proteinExistence type="predicted"/>
<comment type="caution">
    <text evidence="2">The sequence shown here is derived from an EMBL/GenBank/DDBJ whole genome shotgun (WGS) entry which is preliminary data.</text>
</comment>
<dbReference type="PANTHER" id="PTHR34293:SF1">
    <property type="entry name" value="HTH-TYPE TRANSCRIPTIONAL REGULATOR TRMBL2"/>
    <property type="match status" value="1"/>
</dbReference>
<evidence type="ECO:0000313" key="3">
    <source>
        <dbReference type="Proteomes" id="UP000177907"/>
    </source>
</evidence>
<protein>
    <recommendedName>
        <fullName evidence="1">Transcription regulator TrmB N-terminal domain-containing protein</fullName>
    </recommendedName>
</protein>
<feature type="domain" description="Transcription regulator TrmB N-terminal" evidence="1">
    <location>
        <begin position="11"/>
        <end position="76"/>
    </location>
</feature>
<reference evidence="2 3" key="1">
    <citation type="journal article" date="2016" name="Nat. Commun.">
        <title>Thousands of microbial genomes shed light on interconnected biogeochemical processes in an aquifer system.</title>
        <authorList>
            <person name="Anantharaman K."/>
            <person name="Brown C.T."/>
            <person name="Hug L.A."/>
            <person name="Sharon I."/>
            <person name="Castelle C.J."/>
            <person name="Probst A.J."/>
            <person name="Thomas B.C."/>
            <person name="Singh A."/>
            <person name="Wilkins M.J."/>
            <person name="Karaoz U."/>
            <person name="Brodie E.L."/>
            <person name="Williams K.H."/>
            <person name="Hubbard S.S."/>
            <person name="Banfield J.F."/>
        </authorList>
    </citation>
    <scope>NUCLEOTIDE SEQUENCE [LARGE SCALE GENOMIC DNA]</scope>
</reference>
<dbReference type="InterPro" id="IPR002831">
    <property type="entry name" value="Tscrpt_reg_TrmB_N"/>
</dbReference>
<gene>
    <name evidence="2" type="ORF">A3J93_05395</name>
</gene>
<sequence>MLSKTKKVLLDIGLHEKEADVLAALFQCESAKVSDLVKNTSLNRTTIYVILKSLIKRGLVTSFVKYGISEFQAVDPNLLPNYIERQKSILDQKKIEIENILPQLNIVRDNLDVVPRISFFEGAEGVKQAYEDTLDNNKNKIIYVFSGPDIVFKEMGEDYINYYVNKRARLGIKSFQIAPDTSWGKYIKKNDEKFLRLTKLIPSQFAFNTEMVIYDGKLGIFTFTKNKLMAVIIEDNSIADTMTALFKYIDGTIQ</sequence>
<dbReference type="EMBL" id="MFQZ01000009">
    <property type="protein sequence ID" value="OGH87836.1"/>
    <property type="molecule type" value="Genomic_DNA"/>
</dbReference>
<dbReference type="AlphaFoldDB" id="A0A1F6NV66"/>
<accession>A0A1F6NV66</accession>
<dbReference type="SUPFAM" id="SSF46785">
    <property type="entry name" value="Winged helix' DNA-binding domain"/>
    <property type="match status" value="1"/>
</dbReference>
<dbReference type="Gene3D" id="1.10.10.10">
    <property type="entry name" value="Winged helix-like DNA-binding domain superfamily/Winged helix DNA-binding domain"/>
    <property type="match status" value="1"/>
</dbReference>
<dbReference type="InterPro" id="IPR036388">
    <property type="entry name" value="WH-like_DNA-bd_sf"/>
</dbReference>
<evidence type="ECO:0000313" key="2">
    <source>
        <dbReference type="EMBL" id="OGH87836.1"/>
    </source>
</evidence>
<dbReference type="Pfam" id="PF01978">
    <property type="entry name" value="TrmB"/>
    <property type="match status" value="1"/>
</dbReference>
<name>A0A1F6NV66_9BACT</name>
<dbReference type="Proteomes" id="UP000177907">
    <property type="component" value="Unassembled WGS sequence"/>
</dbReference>
<dbReference type="PANTHER" id="PTHR34293">
    <property type="entry name" value="HTH-TYPE TRANSCRIPTIONAL REGULATOR TRMBL2"/>
    <property type="match status" value="1"/>
</dbReference>
<evidence type="ECO:0000259" key="1">
    <source>
        <dbReference type="Pfam" id="PF01978"/>
    </source>
</evidence>